<feature type="region of interest" description="Disordered" evidence="4">
    <location>
        <begin position="1"/>
        <end position="63"/>
    </location>
</feature>
<keyword evidence="6" id="KW-1185">Reference proteome</keyword>
<keyword evidence="3" id="KW-0804">Transcription</keyword>
<organism evidence="5 6">
    <name type="scientific">Salvia divinorum</name>
    <name type="common">Maria pastora</name>
    <name type="synonym">Diviner's sage</name>
    <dbReference type="NCBI Taxonomy" id="28513"/>
    <lineage>
        <taxon>Eukaryota</taxon>
        <taxon>Viridiplantae</taxon>
        <taxon>Streptophyta</taxon>
        <taxon>Embryophyta</taxon>
        <taxon>Tracheophyta</taxon>
        <taxon>Spermatophyta</taxon>
        <taxon>Magnoliopsida</taxon>
        <taxon>eudicotyledons</taxon>
        <taxon>Gunneridae</taxon>
        <taxon>Pentapetalae</taxon>
        <taxon>asterids</taxon>
        <taxon>lamiids</taxon>
        <taxon>Lamiales</taxon>
        <taxon>Lamiaceae</taxon>
        <taxon>Nepetoideae</taxon>
        <taxon>Mentheae</taxon>
        <taxon>Salviinae</taxon>
        <taxon>Salvia</taxon>
        <taxon>Salvia subgen. Calosphace</taxon>
    </lineage>
</organism>
<protein>
    <submittedName>
        <fullName evidence="5">Uncharacterized protein</fullName>
    </submittedName>
</protein>
<comment type="caution">
    <text evidence="5">The sequence shown here is derived from an EMBL/GenBank/DDBJ whole genome shotgun (WGS) entry which is preliminary data.</text>
</comment>
<dbReference type="PANTHER" id="PTHR33388:SF2">
    <property type="entry name" value="PROTEIN SPOROCYTELESS"/>
    <property type="match status" value="1"/>
</dbReference>
<proteinExistence type="predicted"/>
<dbReference type="AlphaFoldDB" id="A0ABD1G0Z4"/>
<dbReference type="InterPro" id="IPR040356">
    <property type="entry name" value="SPEAR"/>
</dbReference>
<feature type="compositionally biased region" description="Basic and acidic residues" evidence="4">
    <location>
        <begin position="43"/>
        <end position="58"/>
    </location>
</feature>
<evidence type="ECO:0000256" key="2">
    <source>
        <dbReference type="ARBA" id="ARBA00023015"/>
    </source>
</evidence>
<evidence type="ECO:0000256" key="4">
    <source>
        <dbReference type="SAM" id="MobiDB-lite"/>
    </source>
</evidence>
<dbReference type="PANTHER" id="PTHR33388">
    <property type="entry name" value="OS01G0212500 PROTEIN"/>
    <property type="match status" value="1"/>
</dbReference>
<name>A0ABD1G0Z4_SALDI</name>
<keyword evidence="1" id="KW-0678">Repressor</keyword>
<evidence type="ECO:0000256" key="1">
    <source>
        <dbReference type="ARBA" id="ARBA00022491"/>
    </source>
</evidence>
<sequence>MDHEAADHQPPRRGSGRRKSKCGGNGGDAKKHKQPRRGMGVAKLERLREQGEVTEPDRAGSGFPLPFPEMNHHRFQQHHLQSCGTSWNPVGFPGLYGLDRRILQSHGDEKCFSLQCNACHKKKKISGAAVYKCGDHRRFLGLDFGDALIHNPEPPQKVDVVAVHRKSESTSGGWDGGSNNNNRVVMEYDFFPPAARSGRRNDVVEGETRNSSINGSFDGLDLSLKLSY</sequence>
<dbReference type="Proteomes" id="UP001567538">
    <property type="component" value="Unassembled WGS sequence"/>
</dbReference>
<evidence type="ECO:0000313" key="6">
    <source>
        <dbReference type="Proteomes" id="UP001567538"/>
    </source>
</evidence>
<accession>A0ABD1G0Z4</accession>
<reference evidence="5 6" key="1">
    <citation type="submission" date="2024-06" db="EMBL/GenBank/DDBJ databases">
        <title>A chromosome level genome sequence of Diviner's sage (Salvia divinorum).</title>
        <authorList>
            <person name="Ford S.A."/>
            <person name="Ro D.-K."/>
            <person name="Ness R.W."/>
            <person name="Phillips M.A."/>
        </authorList>
    </citation>
    <scope>NUCLEOTIDE SEQUENCE [LARGE SCALE GENOMIC DNA]</scope>
    <source>
        <strain evidence="5">SAF-2024a</strain>
        <tissue evidence="5">Leaf</tissue>
    </source>
</reference>
<feature type="compositionally biased region" description="Basic and acidic residues" evidence="4">
    <location>
        <begin position="1"/>
        <end position="10"/>
    </location>
</feature>
<evidence type="ECO:0000313" key="5">
    <source>
        <dbReference type="EMBL" id="KAL1537771.1"/>
    </source>
</evidence>
<evidence type="ECO:0000256" key="3">
    <source>
        <dbReference type="ARBA" id="ARBA00023163"/>
    </source>
</evidence>
<dbReference type="EMBL" id="JBEAFC010000011">
    <property type="protein sequence ID" value="KAL1537771.1"/>
    <property type="molecule type" value="Genomic_DNA"/>
</dbReference>
<gene>
    <name evidence="5" type="ORF">AAHA92_30255</name>
</gene>
<keyword evidence="2" id="KW-0805">Transcription regulation</keyword>